<feature type="non-terminal residue" evidence="1">
    <location>
        <position position="93"/>
    </location>
</feature>
<comment type="caution">
    <text evidence="1">The sequence shown here is derived from an EMBL/GenBank/DDBJ whole genome shotgun (WGS) entry which is preliminary data.</text>
</comment>
<dbReference type="GO" id="GO:0016740">
    <property type="term" value="F:transferase activity"/>
    <property type="evidence" value="ECO:0007669"/>
    <property type="project" value="UniProtKB-KW"/>
</dbReference>
<dbReference type="Proteomes" id="UP000034849">
    <property type="component" value="Unassembled WGS sequence"/>
</dbReference>
<evidence type="ECO:0000313" key="2">
    <source>
        <dbReference type="Proteomes" id="UP000034849"/>
    </source>
</evidence>
<reference evidence="1 2" key="1">
    <citation type="journal article" date="2015" name="Nature">
        <title>rRNA introns, odd ribosomes, and small enigmatic genomes across a large radiation of phyla.</title>
        <authorList>
            <person name="Brown C.T."/>
            <person name="Hug L.A."/>
            <person name="Thomas B.C."/>
            <person name="Sharon I."/>
            <person name="Castelle C.J."/>
            <person name="Singh A."/>
            <person name="Wilkins M.J."/>
            <person name="Williams K.H."/>
            <person name="Banfield J.F."/>
        </authorList>
    </citation>
    <scope>NUCLEOTIDE SEQUENCE [LARGE SCALE GENOMIC DNA]</scope>
</reference>
<sequence length="93" mass="11102">MKISLIGPSYPFRGGISLNTTLLFRALKVKHEVEFYSFSRQYPKWLFPGKDDEEREFSLLKEEKAQRIIDSLNPYTWIKVFFKIRKNQSEVLI</sequence>
<protein>
    <submittedName>
        <fullName evidence="1">Glycosyl transferase group 1</fullName>
    </submittedName>
</protein>
<dbReference type="AlphaFoldDB" id="A0A0G0GA54"/>
<accession>A0A0G0GA54</accession>
<proteinExistence type="predicted"/>
<organism evidence="1 2">
    <name type="scientific">Candidatus Magasanikbacteria bacterium GW2011_GWC2_37_14</name>
    <dbReference type="NCBI Taxonomy" id="1619046"/>
    <lineage>
        <taxon>Bacteria</taxon>
        <taxon>Candidatus Magasanikiibacteriota</taxon>
    </lineage>
</organism>
<evidence type="ECO:0000313" key="1">
    <source>
        <dbReference type="EMBL" id="KKQ26857.1"/>
    </source>
</evidence>
<dbReference type="EMBL" id="LBSX01000021">
    <property type="protein sequence ID" value="KKQ26857.1"/>
    <property type="molecule type" value="Genomic_DNA"/>
</dbReference>
<gene>
    <name evidence="1" type="ORF">US42_C0021G0005</name>
</gene>
<name>A0A0G0GA54_9BACT</name>
<dbReference type="STRING" id="1619046.US42_C0021G0005"/>
<keyword evidence="1" id="KW-0808">Transferase</keyword>